<evidence type="ECO:0000313" key="1">
    <source>
        <dbReference type="EMBL" id="CEK56408.1"/>
    </source>
</evidence>
<dbReference type="EMBL" id="HACG01009543">
    <property type="protein sequence ID" value="CEK56408.1"/>
    <property type="molecule type" value="Transcribed_RNA"/>
</dbReference>
<feature type="non-terminal residue" evidence="1">
    <location>
        <position position="147"/>
    </location>
</feature>
<dbReference type="AlphaFoldDB" id="A0A0B6YJM5"/>
<protein>
    <submittedName>
        <fullName evidence="1">Uncharacterized protein</fullName>
    </submittedName>
</protein>
<sequence length="147" mass="16666">PPLTDTSYYTEDCVNNNRNVLVYWNDLSKLSLRGTSTKIEVVRNNNTMLLRSSSNYYEDNLQCDSDNQILVYSATAVGLSLEPSIIIIPRKSEELAINIDLEFRVEDTSVVSETRSLVNVSITWDPSGLTEKISLILYMCQETYTPN</sequence>
<organism evidence="1">
    <name type="scientific">Arion vulgaris</name>
    <dbReference type="NCBI Taxonomy" id="1028688"/>
    <lineage>
        <taxon>Eukaryota</taxon>
        <taxon>Metazoa</taxon>
        <taxon>Spiralia</taxon>
        <taxon>Lophotrochozoa</taxon>
        <taxon>Mollusca</taxon>
        <taxon>Gastropoda</taxon>
        <taxon>Heterobranchia</taxon>
        <taxon>Euthyneura</taxon>
        <taxon>Panpulmonata</taxon>
        <taxon>Eupulmonata</taxon>
        <taxon>Stylommatophora</taxon>
        <taxon>Helicina</taxon>
        <taxon>Arionoidea</taxon>
        <taxon>Arionidae</taxon>
        <taxon>Arion</taxon>
    </lineage>
</organism>
<reference evidence="1" key="1">
    <citation type="submission" date="2014-12" db="EMBL/GenBank/DDBJ databases">
        <title>Insight into the proteome of Arion vulgaris.</title>
        <authorList>
            <person name="Aradska J."/>
            <person name="Bulat T."/>
            <person name="Smidak R."/>
            <person name="Sarate P."/>
            <person name="Gangsoo J."/>
            <person name="Sialana F."/>
            <person name="Bilban M."/>
            <person name="Lubec G."/>
        </authorList>
    </citation>
    <scope>NUCLEOTIDE SEQUENCE</scope>
    <source>
        <tissue evidence="1">Skin</tissue>
    </source>
</reference>
<feature type="non-terminal residue" evidence="1">
    <location>
        <position position="1"/>
    </location>
</feature>
<gene>
    <name evidence="1" type="primary">ORF27570</name>
</gene>
<name>A0A0B6YJM5_9EUPU</name>
<accession>A0A0B6YJM5</accession>
<proteinExistence type="predicted"/>